<keyword evidence="4" id="KW-1185">Reference proteome</keyword>
<feature type="compositionally biased region" description="Basic and acidic residues" evidence="1">
    <location>
        <begin position="58"/>
        <end position="73"/>
    </location>
</feature>
<dbReference type="Proteomes" id="UP000070720">
    <property type="component" value="Chromosome 1"/>
</dbReference>
<dbReference type="AlphaFoldDB" id="A0A098D9B5"/>
<dbReference type="EMBL" id="HG970332">
    <property type="protein sequence ID" value="CEF75050.1"/>
    <property type="molecule type" value="Genomic_DNA"/>
</dbReference>
<accession>A0A098D9B5</accession>
<evidence type="ECO:0000313" key="4">
    <source>
        <dbReference type="Proteomes" id="UP000070720"/>
    </source>
</evidence>
<dbReference type="InParanoid" id="A0A098D9B5"/>
<accession>A0A0E0RUX5</accession>
<dbReference type="VEuPathDB" id="FungiDB:FGRAMPH1_01G06491"/>
<sequence>MLVVPGRPKLGSKSTTGQCHSSKPIPPKSRLFFKKLLFSKKTELRKLGATGVMLDKRRWGEEGGPKAATEARRGPRRVTK</sequence>
<reference evidence="3 4" key="2">
    <citation type="journal article" date="2010" name="Nature">
        <title>Comparative genomics reveals mobile pathogenicity chromosomes in Fusarium.</title>
        <authorList>
            <person name="Ma L.J."/>
            <person name="van der Does H.C."/>
            <person name="Borkovich K.A."/>
            <person name="Coleman J.J."/>
            <person name="Daboussi M.J."/>
            <person name="Di Pietro A."/>
            <person name="Dufresne M."/>
            <person name="Freitag M."/>
            <person name="Grabherr M."/>
            <person name="Henrissat B."/>
            <person name="Houterman P.M."/>
            <person name="Kang S."/>
            <person name="Shim W.B."/>
            <person name="Woloshuk C."/>
            <person name="Xie X."/>
            <person name="Xu J.R."/>
            <person name="Antoniw J."/>
            <person name="Baker S.E."/>
            <person name="Bluhm B.H."/>
            <person name="Breakspear A."/>
            <person name="Brown D.W."/>
            <person name="Butchko R.A."/>
            <person name="Chapman S."/>
            <person name="Coulson R."/>
            <person name="Coutinho P.M."/>
            <person name="Danchin E.G."/>
            <person name="Diener A."/>
            <person name="Gale L.R."/>
            <person name="Gardiner D.M."/>
            <person name="Goff S."/>
            <person name="Hammond-Kosack K.E."/>
            <person name="Hilburn K."/>
            <person name="Hua-Van A."/>
            <person name="Jonkers W."/>
            <person name="Kazan K."/>
            <person name="Kodira C.D."/>
            <person name="Koehrsen M."/>
            <person name="Kumar L."/>
            <person name="Lee Y.H."/>
            <person name="Li L."/>
            <person name="Manners J.M."/>
            <person name="Miranda-Saavedra D."/>
            <person name="Mukherjee M."/>
            <person name="Park G."/>
            <person name="Park J."/>
            <person name="Park S.Y."/>
            <person name="Proctor R.H."/>
            <person name="Regev A."/>
            <person name="Ruiz-Roldan M.C."/>
            <person name="Sain D."/>
            <person name="Sakthikumar S."/>
            <person name="Sykes S."/>
            <person name="Schwartz D.C."/>
            <person name="Turgeon B.G."/>
            <person name="Wapinski I."/>
            <person name="Yoder O."/>
            <person name="Young S."/>
            <person name="Zeng Q."/>
            <person name="Zhou S."/>
            <person name="Galagan J."/>
            <person name="Cuomo C.A."/>
            <person name="Kistler H.C."/>
            <person name="Rep M."/>
        </authorList>
    </citation>
    <scope>GENOME REANNOTATION</scope>
    <source>
        <strain evidence="4">ATCC MYA-4620 / CBS 123657 / FGSC 9075 / NRRL 31084 / PH-1</strain>
        <strain evidence="3">PH-1 / ATCC MYA-4620 / FGSC 9075 / NRRL 31084</strain>
    </source>
</reference>
<reference evidence="2 4" key="3">
    <citation type="journal article" date="2015" name="BMC Genomics">
        <title>The completed genome sequence of the pathogenic ascomycete fungus Fusarium graminearum.</title>
        <authorList>
            <person name="King R."/>
            <person name="Urban M."/>
            <person name="Hammond-Kosack M.C."/>
            <person name="Hassani-Pak K."/>
            <person name="Hammond-Kosack K.E."/>
        </authorList>
    </citation>
    <scope>NUCLEOTIDE SEQUENCE [LARGE SCALE GENOMIC DNA]</scope>
    <source>
        <strain evidence="4">ATCC MYA-4620 / CBS 123657 / FGSC 9075 / NRRL 31084 / PH-1</strain>
        <strain evidence="2">PH-1</strain>
    </source>
</reference>
<organism evidence="2 4">
    <name type="scientific">Gibberella zeae (strain ATCC MYA-4620 / CBS 123657 / FGSC 9075 / NRRL 31084 / PH-1)</name>
    <name type="common">Wheat head blight fungus</name>
    <name type="synonym">Fusarium graminearum</name>
    <dbReference type="NCBI Taxonomy" id="229533"/>
    <lineage>
        <taxon>Eukaryota</taxon>
        <taxon>Fungi</taxon>
        <taxon>Dikarya</taxon>
        <taxon>Ascomycota</taxon>
        <taxon>Pezizomycotina</taxon>
        <taxon>Sordariomycetes</taxon>
        <taxon>Hypocreomycetidae</taxon>
        <taxon>Hypocreales</taxon>
        <taxon>Nectriaceae</taxon>
        <taxon>Fusarium</taxon>
    </lineage>
</organism>
<gene>
    <name evidence="2" type="ORF">FGRAMPH1_01T06491</name>
</gene>
<evidence type="ECO:0000313" key="2">
    <source>
        <dbReference type="EMBL" id="CEF75050.1"/>
    </source>
</evidence>
<reference evidence="3" key="4">
    <citation type="submission" date="2017-01" db="UniProtKB">
        <authorList>
            <consortium name="EnsemblFungi"/>
        </authorList>
    </citation>
    <scope>IDENTIFICATION</scope>
    <source>
        <strain evidence="3">PH-1 / ATCC MYA-4620 / FGSC 9075 / NRRL 31084</strain>
    </source>
</reference>
<name>A0A098D9B5_GIBZE</name>
<evidence type="ECO:0000313" key="3">
    <source>
        <dbReference type="EnsemblFungi" id="CEF75050"/>
    </source>
</evidence>
<dbReference type="EnsemblFungi" id="CEF75050">
    <property type="protein sequence ID" value="CEF75050"/>
    <property type="gene ID" value="FGRRES_20083"/>
</dbReference>
<reference evidence="3 4" key="1">
    <citation type="journal article" date="2007" name="Science">
        <title>The Fusarium graminearum genome reveals a link between localized polymorphism and pathogen specialization.</title>
        <authorList>
            <person name="Cuomo C.A."/>
            <person name="Gueldener U."/>
            <person name="Xu J.-R."/>
            <person name="Trail F."/>
            <person name="Turgeon B.G."/>
            <person name="Di Pietro A."/>
            <person name="Walton J.D."/>
            <person name="Ma L.-J."/>
            <person name="Baker S.E."/>
            <person name="Rep M."/>
            <person name="Adam G."/>
            <person name="Antoniw J."/>
            <person name="Baldwin T."/>
            <person name="Calvo S.E."/>
            <person name="Chang Y.-L."/>
            <person name="DeCaprio D."/>
            <person name="Gale L.R."/>
            <person name="Gnerre S."/>
            <person name="Goswami R.S."/>
            <person name="Hammond-Kosack K."/>
            <person name="Harris L.J."/>
            <person name="Hilburn K."/>
            <person name="Kennell J.C."/>
            <person name="Kroken S."/>
            <person name="Magnuson J.K."/>
            <person name="Mannhaupt G."/>
            <person name="Mauceli E.W."/>
            <person name="Mewes H.-W."/>
            <person name="Mitterbauer R."/>
            <person name="Muehlbauer G."/>
            <person name="Muensterkoetter M."/>
            <person name="Nelson D."/>
            <person name="O'Donnell K."/>
            <person name="Ouellet T."/>
            <person name="Qi W."/>
            <person name="Quesneville H."/>
            <person name="Roncero M.I.G."/>
            <person name="Seong K.-Y."/>
            <person name="Tetko I.V."/>
            <person name="Urban M."/>
            <person name="Waalwijk C."/>
            <person name="Ward T.J."/>
            <person name="Yao J."/>
            <person name="Birren B.W."/>
            <person name="Kistler H.C."/>
        </authorList>
    </citation>
    <scope>NUCLEOTIDE SEQUENCE [LARGE SCALE GENOMIC DNA]</scope>
    <source>
        <strain evidence="4">ATCC MYA-4620 / CBS 123657 / FGSC 9075 / NRRL 31084 / PH-1</strain>
        <strain evidence="3">PH-1 / ATCC MYA-4620 / FGSC 9075 / NRRL 31084</strain>
    </source>
</reference>
<protein>
    <submittedName>
        <fullName evidence="2">Chromosome 1, complete genome</fullName>
    </submittedName>
</protein>
<feature type="region of interest" description="Disordered" evidence="1">
    <location>
        <begin position="58"/>
        <end position="80"/>
    </location>
</feature>
<proteinExistence type="predicted"/>
<evidence type="ECO:0000256" key="1">
    <source>
        <dbReference type="SAM" id="MobiDB-lite"/>
    </source>
</evidence>
<feature type="region of interest" description="Disordered" evidence="1">
    <location>
        <begin position="1"/>
        <end position="26"/>
    </location>
</feature>
<feature type="compositionally biased region" description="Polar residues" evidence="1">
    <location>
        <begin position="12"/>
        <end position="21"/>
    </location>
</feature>